<keyword evidence="4" id="KW-0677">Repeat</keyword>
<protein>
    <recommendedName>
        <fullName evidence="10">Chloride channel protein</fullName>
    </recommendedName>
</protein>
<evidence type="ECO:0000256" key="1">
    <source>
        <dbReference type="ARBA" id="ARBA00004141"/>
    </source>
</evidence>
<reference evidence="9" key="2">
    <citation type="journal article" date="2018" name="Environ. Sci. Technol.">
        <title>The Toxicogenome of Hyalella azteca: A Model for Sediment Ecotoxicology and Evolutionary Toxicology.</title>
        <authorList>
            <person name="Poynton H.C."/>
            <person name="Hasenbein S."/>
            <person name="Benoit J.B."/>
            <person name="Sepulveda M.S."/>
            <person name="Poelchau M.F."/>
            <person name="Hughes D.S.T."/>
            <person name="Murali S.C."/>
            <person name="Chen S."/>
            <person name="Glastad K.M."/>
            <person name="Goodisman M.A.D."/>
            <person name="Werren J.H."/>
            <person name="Vineis J.H."/>
            <person name="Bowen J.L."/>
            <person name="Friedrich M."/>
            <person name="Jones J."/>
            <person name="Robertson H.M."/>
            <person name="Feyereisen R."/>
            <person name="Mechler-Hickson A."/>
            <person name="Mathers N."/>
            <person name="Lee C.E."/>
            <person name="Colbourne J.K."/>
            <person name="Biales A."/>
            <person name="Johnston J.S."/>
            <person name="Wellborn G.A."/>
            <person name="Rosendale A.J."/>
            <person name="Cridge A.G."/>
            <person name="Munoz-Torres M.C."/>
            <person name="Bain P.A."/>
            <person name="Manny A.R."/>
            <person name="Major K.M."/>
            <person name="Lambert F.N."/>
            <person name="Vulpe C.D."/>
            <person name="Tuck P."/>
            <person name="Blalock B.J."/>
            <person name="Lin Y.Y."/>
            <person name="Smith M.E."/>
            <person name="Ochoa-Acuna H."/>
            <person name="Chen M.M."/>
            <person name="Childers C.P."/>
            <person name="Qu J."/>
            <person name="Dugan S."/>
            <person name="Lee S.L."/>
            <person name="Chao H."/>
            <person name="Dinh H."/>
            <person name="Han Y."/>
            <person name="Doddapaneni H."/>
            <person name="Worley K.C."/>
            <person name="Muzny D.M."/>
            <person name="Gibbs R.A."/>
            <person name="Richards S."/>
        </authorList>
    </citation>
    <scope>NUCLEOTIDE SEQUENCE</scope>
    <source>
        <strain evidence="9">HAZT.00-mixed</strain>
        <tissue evidence="9">Whole organism</tissue>
    </source>
</reference>
<comment type="subcellular location">
    <subcellularLocation>
        <location evidence="1">Membrane</location>
        <topology evidence="1">Multi-pass membrane protein</topology>
    </subcellularLocation>
</comment>
<dbReference type="PRINTS" id="PR00762">
    <property type="entry name" value="CLCHANNEL"/>
</dbReference>
<keyword evidence="3" id="KW-0812">Transmembrane</keyword>
<evidence type="ECO:0000256" key="4">
    <source>
        <dbReference type="ARBA" id="ARBA00022737"/>
    </source>
</evidence>
<reference evidence="9" key="1">
    <citation type="submission" date="2014-08" db="EMBL/GenBank/DDBJ databases">
        <authorList>
            <person name="Murali S."/>
            <person name="Richards S."/>
            <person name="Bandaranaike D."/>
            <person name="Bellair M."/>
            <person name="Blankenburg K."/>
            <person name="Chao H."/>
            <person name="Dinh H."/>
            <person name="Doddapaneni H."/>
            <person name="Dugan-Rocha S."/>
            <person name="Elkadiri S."/>
            <person name="Gnanaolivu R."/>
            <person name="Hughes D."/>
            <person name="Lee S."/>
            <person name="Li M."/>
            <person name="Ming W."/>
            <person name="Munidasa M."/>
            <person name="Muniz J."/>
            <person name="Nguyen L."/>
            <person name="Osuji N."/>
            <person name="Pu L.-L."/>
            <person name="Puazo M."/>
            <person name="Skinner E."/>
            <person name="Qu C."/>
            <person name="Quiroz J."/>
            <person name="Raj R."/>
            <person name="Weissenberger G."/>
            <person name="Xin Y."/>
            <person name="Zou X."/>
            <person name="Han Y."/>
            <person name="Worley K."/>
            <person name="Muzny D."/>
            <person name="Gibbs R."/>
        </authorList>
    </citation>
    <scope>NUCLEOTIDE SEQUENCE</scope>
    <source>
        <strain evidence="9">HAZT.00-mixed</strain>
        <tissue evidence="9">Whole organism</tissue>
    </source>
</reference>
<dbReference type="PANTHER" id="PTHR45720:SF10">
    <property type="entry name" value="CHLORIDE CHANNEL PROTEIN 2"/>
    <property type="match status" value="1"/>
</dbReference>
<dbReference type="GO" id="GO:0005886">
    <property type="term" value="C:plasma membrane"/>
    <property type="evidence" value="ECO:0007669"/>
    <property type="project" value="TreeGrafter"/>
</dbReference>
<keyword evidence="6" id="KW-0406">Ion transport</keyword>
<dbReference type="AlphaFoldDB" id="A0A6A0H5A0"/>
<name>A0A6A0H5A0_HYAAZ</name>
<sequence>MFGLVIVSTLPVPAGVTIPFLRIGAGIGRLIGEIMAYSFPTGIGSGAFIHSVIPGAYSVAGAAAFTGATTHTISTSVILFELTGQITHLAPVVIAVLIANAVVNLFNQPGFYDSVILLKNLPYLPTILPSGLHDEDICAERFMKKAIKYVYYGISFNQLRDTLLETRKLRLLPIVNSPSTDK</sequence>
<dbReference type="GO" id="GO:0005247">
    <property type="term" value="F:voltage-gated chloride channel activity"/>
    <property type="evidence" value="ECO:0007669"/>
    <property type="project" value="TreeGrafter"/>
</dbReference>
<evidence type="ECO:0000313" key="9">
    <source>
        <dbReference type="EMBL" id="KAA0199517.1"/>
    </source>
</evidence>
<dbReference type="Proteomes" id="UP000711488">
    <property type="component" value="Unassembled WGS sequence"/>
</dbReference>
<dbReference type="EMBL" id="JQDR03006875">
    <property type="protein sequence ID" value="KAA0199517.1"/>
    <property type="molecule type" value="Genomic_DNA"/>
</dbReference>
<dbReference type="Pfam" id="PF00654">
    <property type="entry name" value="Voltage_CLC"/>
    <property type="match status" value="1"/>
</dbReference>
<dbReference type="PANTHER" id="PTHR45720">
    <property type="entry name" value="CHLORIDE CHANNEL PROTEIN 2"/>
    <property type="match status" value="1"/>
</dbReference>
<evidence type="ECO:0000256" key="2">
    <source>
        <dbReference type="ARBA" id="ARBA00022448"/>
    </source>
</evidence>
<evidence type="ECO:0000256" key="6">
    <source>
        <dbReference type="ARBA" id="ARBA00023065"/>
    </source>
</evidence>
<keyword evidence="7" id="KW-0472">Membrane</keyword>
<reference evidence="9" key="3">
    <citation type="submission" date="2019-06" db="EMBL/GenBank/DDBJ databases">
        <authorList>
            <person name="Poynton C."/>
            <person name="Hasenbein S."/>
            <person name="Benoit J.B."/>
            <person name="Sepulveda M.S."/>
            <person name="Poelchau M.F."/>
            <person name="Murali S.C."/>
            <person name="Chen S."/>
            <person name="Glastad K.M."/>
            <person name="Werren J.H."/>
            <person name="Vineis J.H."/>
            <person name="Bowen J.L."/>
            <person name="Friedrich M."/>
            <person name="Jones J."/>
            <person name="Robertson H.M."/>
            <person name="Feyereisen R."/>
            <person name="Mechler-Hickson A."/>
            <person name="Mathers N."/>
            <person name="Lee C.E."/>
            <person name="Colbourne J.K."/>
            <person name="Biales A."/>
            <person name="Johnston J.S."/>
            <person name="Wellborn G.A."/>
            <person name="Rosendale A.J."/>
            <person name="Cridge A.G."/>
            <person name="Munoz-Torres M.C."/>
            <person name="Bain P.A."/>
            <person name="Manny A.R."/>
            <person name="Major K.M."/>
            <person name="Lambert F.N."/>
            <person name="Vulpe C.D."/>
            <person name="Tuck P."/>
            <person name="Blalock B.J."/>
            <person name="Lin Y.-Y."/>
            <person name="Smith M.E."/>
            <person name="Ochoa-Acuna H."/>
            <person name="Chen M.-J.M."/>
            <person name="Childers C.P."/>
            <person name="Qu J."/>
            <person name="Dugan S."/>
            <person name="Lee S.L."/>
            <person name="Chao H."/>
            <person name="Dinh H."/>
            <person name="Han Y."/>
            <person name="Doddapaneni H."/>
            <person name="Worley K.C."/>
            <person name="Muzny D.M."/>
            <person name="Gibbs R.A."/>
            <person name="Richards S."/>
        </authorList>
    </citation>
    <scope>NUCLEOTIDE SEQUENCE</scope>
    <source>
        <strain evidence="9">HAZT.00-mixed</strain>
        <tissue evidence="9">Whole organism</tissue>
    </source>
</reference>
<evidence type="ECO:0000256" key="3">
    <source>
        <dbReference type="ARBA" id="ARBA00022692"/>
    </source>
</evidence>
<evidence type="ECO:0008006" key="10">
    <source>
        <dbReference type="Google" id="ProtNLM"/>
    </source>
</evidence>
<dbReference type="Gene3D" id="3.10.580.10">
    <property type="entry name" value="CBS-domain"/>
    <property type="match status" value="1"/>
</dbReference>
<dbReference type="InterPro" id="IPR001807">
    <property type="entry name" value="ClC"/>
</dbReference>
<comment type="caution">
    <text evidence="9">The sequence shown here is derived from an EMBL/GenBank/DDBJ whole genome shotgun (WGS) entry which is preliminary data.</text>
</comment>
<evidence type="ECO:0000256" key="8">
    <source>
        <dbReference type="ARBA" id="ARBA00023214"/>
    </source>
</evidence>
<evidence type="ECO:0000256" key="5">
    <source>
        <dbReference type="ARBA" id="ARBA00022989"/>
    </source>
</evidence>
<proteinExistence type="predicted"/>
<dbReference type="InterPro" id="IPR050970">
    <property type="entry name" value="Cl_channel_volt-gated"/>
</dbReference>
<accession>A0A6A0H5A0</accession>
<keyword evidence="5" id="KW-1133">Transmembrane helix</keyword>
<dbReference type="Gene3D" id="1.10.3080.10">
    <property type="entry name" value="Clc chloride channel"/>
    <property type="match status" value="1"/>
</dbReference>
<dbReference type="InterPro" id="IPR014743">
    <property type="entry name" value="Cl-channel_core"/>
</dbReference>
<dbReference type="SUPFAM" id="SSF81340">
    <property type="entry name" value="Clc chloride channel"/>
    <property type="match status" value="1"/>
</dbReference>
<dbReference type="InterPro" id="IPR046342">
    <property type="entry name" value="CBS_dom_sf"/>
</dbReference>
<keyword evidence="2" id="KW-0813">Transport</keyword>
<organism evidence="9">
    <name type="scientific">Hyalella azteca</name>
    <name type="common">Amphipod</name>
    <dbReference type="NCBI Taxonomy" id="294128"/>
    <lineage>
        <taxon>Eukaryota</taxon>
        <taxon>Metazoa</taxon>
        <taxon>Ecdysozoa</taxon>
        <taxon>Arthropoda</taxon>
        <taxon>Crustacea</taxon>
        <taxon>Multicrustacea</taxon>
        <taxon>Malacostraca</taxon>
        <taxon>Eumalacostraca</taxon>
        <taxon>Peracarida</taxon>
        <taxon>Amphipoda</taxon>
        <taxon>Senticaudata</taxon>
        <taxon>Talitrida</taxon>
        <taxon>Talitroidea</taxon>
        <taxon>Hyalellidae</taxon>
        <taxon>Hyalella</taxon>
    </lineage>
</organism>
<gene>
    <name evidence="9" type="ORF">HAZT_HAZT005035</name>
</gene>
<evidence type="ECO:0000256" key="7">
    <source>
        <dbReference type="ARBA" id="ARBA00023136"/>
    </source>
</evidence>
<keyword evidence="8" id="KW-0868">Chloride</keyword>